<proteinExistence type="predicted"/>
<reference evidence="2" key="1">
    <citation type="journal article" date="2023" name="Front. Plant Sci.">
        <title>Chromosomal-level genome assembly of Melastoma candidum provides insights into trichome evolution.</title>
        <authorList>
            <person name="Zhong Y."/>
            <person name="Wu W."/>
            <person name="Sun C."/>
            <person name="Zou P."/>
            <person name="Liu Y."/>
            <person name="Dai S."/>
            <person name="Zhou R."/>
        </authorList>
    </citation>
    <scope>NUCLEOTIDE SEQUENCE [LARGE SCALE GENOMIC DNA]</scope>
</reference>
<protein>
    <submittedName>
        <fullName evidence="1">Uncharacterized protein</fullName>
    </submittedName>
</protein>
<evidence type="ECO:0000313" key="1">
    <source>
        <dbReference type="EMBL" id="KAI4365361.1"/>
    </source>
</evidence>
<name>A0ACB9QGC8_9MYRT</name>
<accession>A0ACB9QGC8</accession>
<keyword evidence="2" id="KW-1185">Reference proteome</keyword>
<sequence>MKRNGESIEDIRVIEKILHSLHKRFDHVVVAIEENRDLENLFIDELNGSLQKRQLKVLEVGLLLHPAIPLEKSNATAVRLKETIRSFQDKVLNIGKNPEAKRMFCNNVVSLSWRNPNGMPTDVCHWADGFPLSIDLYISLLQCVFDMRDGTYVMDEVDVLLELMKKPWPTLGINRQSTTCASPGCFSSTRVAVLVLHNCYGMILKLYLSNVSNLSTETAEMLQRAEKLEKFLVQMVVEDCTEYERLKKGKACLCCVKETESWSPKSKTEPYAQSAVDLMNLVKETVDEFFDIPIGITQYLIQNLADSLGHLFQEYCLRGFLRLNAGLPPVAPASNEMPQEFKLLEALEEGNFLDCESRGQTAHHLERRAQPSSINKLRYPTAVCPSEACIIFSRISTPSTRFFPCRQKYPRAITERAQPLAVKEIMKACFEAFLMVLLAGGSSRIFNRTDHRMVEEDFECLKRVFWSSGEGLIAEDLVQREAEKVKGVIALIGTPTEQLIEEFSIVTCEASGIGVTGTGQKLLMPPTTRRRHRSDPNTILRVLCHRNDRTADHFQKNSFHLTKW</sequence>
<comment type="caution">
    <text evidence="1">The sequence shown here is derived from an EMBL/GenBank/DDBJ whole genome shotgun (WGS) entry which is preliminary data.</text>
</comment>
<evidence type="ECO:0000313" key="2">
    <source>
        <dbReference type="Proteomes" id="UP001057402"/>
    </source>
</evidence>
<organism evidence="1 2">
    <name type="scientific">Melastoma candidum</name>
    <dbReference type="NCBI Taxonomy" id="119954"/>
    <lineage>
        <taxon>Eukaryota</taxon>
        <taxon>Viridiplantae</taxon>
        <taxon>Streptophyta</taxon>
        <taxon>Embryophyta</taxon>
        <taxon>Tracheophyta</taxon>
        <taxon>Spermatophyta</taxon>
        <taxon>Magnoliopsida</taxon>
        <taxon>eudicotyledons</taxon>
        <taxon>Gunneridae</taxon>
        <taxon>Pentapetalae</taxon>
        <taxon>rosids</taxon>
        <taxon>malvids</taxon>
        <taxon>Myrtales</taxon>
        <taxon>Melastomataceae</taxon>
        <taxon>Melastomatoideae</taxon>
        <taxon>Melastomateae</taxon>
        <taxon>Melastoma</taxon>
    </lineage>
</organism>
<gene>
    <name evidence="1" type="ORF">MLD38_021352</name>
</gene>
<dbReference type="EMBL" id="CM042885">
    <property type="protein sequence ID" value="KAI4365361.1"/>
    <property type="molecule type" value="Genomic_DNA"/>
</dbReference>
<dbReference type="Proteomes" id="UP001057402">
    <property type="component" value="Chromosome 6"/>
</dbReference>